<evidence type="ECO:0000313" key="3">
    <source>
        <dbReference type="Proteomes" id="UP001642464"/>
    </source>
</evidence>
<accession>A0ABP0LZJ1</accession>
<sequence length="435" mass="48837">MLGTKGSWLEVVIRAKHKSEMLEGMALFELKGKTFCLLGCPQSKFVAFCNDSKHLKLEVEISELVSLGKEALASGESDLAFLSAGESPKEPKKTSRAATRKTLEESECSSDSSSDHSSSSEDPSMASALGNLRKNWLEKATPGGKRRSRFKDSSRRHTLLQLKDKPGSSQDQGQAMLRQLGKEEDPIKAWIAMQIYKDMQKTQHRRRDRRWRDSSQDSSSESDLSQDGEAKPRRSGAGKAVESFEASKRRMKRNPLKVVGRYVRDLEKELGAEGRPFRIHEGSRRVPWGKQKTLQRIHYMLSEILELMLAERWDRAALQTVLCLKSVHQAAPDGGDWQVAWLLCHLPDPVQKVRFGGTVDELGQVTSYLKGIADLEKSADRLRQASWNSSATGGLSALVSVAVTLRCKVEGELMSYQYRNCSNAVQVKYHYIWYG</sequence>
<dbReference type="Proteomes" id="UP001642464">
    <property type="component" value="Unassembled WGS sequence"/>
</dbReference>
<comment type="caution">
    <text evidence="2">The sequence shown here is derived from an EMBL/GenBank/DDBJ whole genome shotgun (WGS) entry which is preliminary data.</text>
</comment>
<proteinExistence type="predicted"/>
<feature type="compositionally biased region" description="Low complexity" evidence="1">
    <location>
        <begin position="216"/>
        <end position="227"/>
    </location>
</feature>
<evidence type="ECO:0000256" key="1">
    <source>
        <dbReference type="SAM" id="MobiDB-lite"/>
    </source>
</evidence>
<feature type="region of interest" description="Disordered" evidence="1">
    <location>
        <begin position="83"/>
        <end position="174"/>
    </location>
</feature>
<organism evidence="2 3">
    <name type="scientific">Durusdinium trenchii</name>
    <dbReference type="NCBI Taxonomy" id="1381693"/>
    <lineage>
        <taxon>Eukaryota</taxon>
        <taxon>Sar</taxon>
        <taxon>Alveolata</taxon>
        <taxon>Dinophyceae</taxon>
        <taxon>Suessiales</taxon>
        <taxon>Symbiodiniaceae</taxon>
        <taxon>Durusdinium</taxon>
    </lineage>
</organism>
<feature type="compositionally biased region" description="Low complexity" evidence="1">
    <location>
        <begin position="109"/>
        <end position="124"/>
    </location>
</feature>
<gene>
    <name evidence="2" type="ORF">SCF082_LOCUS25049</name>
</gene>
<dbReference type="EMBL" id="CAXAMM010018691">
    <property type="protein sequence ID" value="CAK9043952.1"/>
    <property type="molecule type" value="Genomic_DNA"/>
</dbReference>
<feature type="region of interest" description="Disordered" evidence="1">
    <location>
        <begin position="199"/>
        <end position="248"/>
    </location>
</feature>
<protein>
    <submittedName>
        <fullName evidence="2">Uncharacterized protein</fullName>
    </submittedName>
</protein>
<name>A0ABP0LZJ1_9DINO</name>
<evidence type="ECO:0000313" key="2">
    <source>
        <dbReference type="EMBL" id="CAK9043952.1"/>
    </source>
</evidence>
<keyword evidence="3" id="KW-1185">Reference proteome</keyword>
<reference evidence="2 3" key="1">
    <citation type="submission" date="2024-02" db="EMBL/GenBank/DDBJ databases">
        <authorList>
            <person name="Chen Y."/>
            <person name="Shah S."/>
            <person name="Dougan E. K."/>
            <person name="Thang M."/>
            <person name="Chan C."/>
        </authorList>
    </citation>
    <scope>NUCLEOTIDE SEQUENCE [LARGE SCALE GENOMIC DNA]</scope>
</reference>